<feature type="binding site" evidence="4">
    <location>
        <position position="224"/>
    </location>
    <ligand>
        <name>a divalent metal cation</name>
        <dbReference type="ChEBI" id="CHEBI:60240"/>
        <label>1</label>
    </ligand>
</feature>
<comment type="similarity">
    <text evidence="1">Belongs to the GTP cyclohydrolase I type 2/NIF3 family.</text>
</comment>
<organism evidence="5 6">
    <name type="scientific">Parahaliea aestuarii</name>
    <dbReference type="NCBI Taxonomy" id="1852021"/>
    <lineage>
        <taxon>Bacteria</taxon>
        <taxon>Pseudomonadati</taxon>
        <taxon>Pseudomonadota</taxon>
        <taxon>Gammaproteobacteria</taxon>
        <taxon>Cellvibrionales</taxon>
        <taxon>Halieaceae</taxon>
        <taxon>Parahaliea</taxon>
    </lineage>
</organism>
<accession>A0A5C9A598</accession>
<feature type="binding site" evidence="4">
    <location>
        <position position="66"/>
    </location>
    <ligand>
        <name>a divalent metal cation</name>
        <dbReference type="ChEBI" id="CHEBI:60240"/>
        <label>1</label>
    </ligand>
</feature>
<keyword evidence="6" id="KW-1185">Reference proteome</keyword>
<comment type="caution">
    <text evidence="5">The sequence shown here is derived from an EMBL/GenBank/DDBJ whole genome shotgun (WGS) entry which is preliminary data.</text>
</comment>
<dbReference type="PANTHER" id="PTHR13799">
    <property type="entry name" value="NGG1 INTERACTING FACTOR 3"/>
    <property type="match status" value="1"/>
</dbReference>
<sequence>MPVSLRELQQELDRLLQPRQFHDYCPNGLQVEGRPQVRRLVTGVTASQALVDAAIDWRADAILVHHGYFWKGEAPVVTGMKRRRLAALLGADVSLLAYHLPLDAHPELGNNACLGRLLGIEESEPLHPGGEGVGSVATLDEPLSAGDFVDRLRELAGREPLHIGDREREVQRVAWCTGAAQGYIDAALAVRADLYITGEASEQTVHTAREEGIDFIAAGHHATERYGVQAVGESMAERFDLQHRFIDIENPV</sequence>
<dbReference type="RefSeq" id="WP_148062752.1">
    <property type="nucleotide sequence ID" value="NZ_VRYZ01000001.1"/>
</dbReference>
<dbReference type="PANTHER" id="PTHR13799:SF14">
    <property type="entry name" value="GTP CYCLOHYDROLASE 1 TYPE 2 HOMOLOG"/>
    <property type="match status" value="1"/>
</dbReference>
<dbReference type="Gene3D" id="3.40.1390.30">
    <property type="entry name" value="NIF3 (NGG1p interacting factor 3)-like"/>
    <property type="match status" value="2"/>
</dbReference>
<evidence type="ECO:0000313" key="5">
    <source>
        <dbReference type="EMBL" id="TXS94910.1"/>
    </source>
</evidence>
<dbReference type="FunFam" id="3.40.1390.30:FF:000002">
    <property type="entry name" value="Nif3-like dinuclear metal center protein"/>
    <property type="match status" value="1"/>
</dbReference>
<evidence type="ECO:0000256" key="3">
    <source>
        <dbReference type="ARBA" id="ARBA00022723"/>
    </source>
</evidence>
<feature type="binding site" evidence="4">
    <location>
        <position position="103"/>
    </location>
    <ligand>
        <name>a divalent metal cation</name>
        <dbReference type="ChEBI" id="CHEBI:60240"/>
        <label>1</label>
    </ligand>
</feature>
<dbReference type="AlphaFoldDB" id="A0A5C9A598"/>
<gene>
    <name evidence="5" type="ORF">FVW59_03115</name>
</gene>
<reference evidence="5 6" key="1">
    <citation type="submission" date="2019-08" db="EMBL/GenBank/DDBJ databases">
        <title>Parahaliea maris sp. nov., isolated from the surface seawater.</title>
        <authorList>
            <person name="Liu Y."/>
        </authorList>
    </citation>
    <scope>NUCLEOTIDE SEQUENCE [LARGE SCALE GENOMIC DNA]</scope>
    <source>
        <strain evidence="5 6">S2-26</strain>
    </source>
</reference>
<proteinExistence type="inferred from homology"/>
<evidence type="ECO:0000256" key="2">
    <source>
        <dbReference type="ARBA" id="ARBA00022112"/>
    </source>
</evidence>
<dbReference type="Pfam" id="PF01784">
    <property type="entry name" value="DUF34_NIF3"/>
    <property type="match status" value="1"/>
</dbReference>
<dbReference type="Proteomes" id="UP000321933">
    <property type="component" value="Unassembled WGS sequence"/>
</dbReference>
<dbReference type="GO" id="GO:0005737">
    <property type="term" value="C:cytoplasm"/>
    <property type="evidence" value="ECO:0007669"/>
    <property type="project" value="TreeGrafter"/>
</dbReference>
<evidence type="ECO:0000313" key="6">
    <source>
        <dbReference type="Proteomes" id="UP000321933"/>
    </source>
</evidence>
<protein>
    <recommendedName>
        <fullName evidence="2">GTP cyclohydrolase 1 type 2 homolog</fullName>
    </recommendedName>
</protein>
<evidence type="ECO:0000256" key="4">
    <source>
        <dbReference type="PIRSR" id="PIRSR602678-1"/>
    </source>
</evidence>
<feature type="binding site" evidence="4">
    <location>
        <position position="220"/>
    </location>
    <ligand>
        <name>a divalent metal cation</name>
        <dbReference type="ChEBI" id="CHEBI:60240"/>
        <label>1</label>
    </ligand>
</feature>
<dbReference type="InterPro" id="IPR036069">
    <property type="entry name" value="DUF34/NIF3_sf"/>
</dbReference>
<dbReference type="GO" id="GO:0046872">
    <property type="term" value="F:metal ion binding"/>
    <property type="evidence" value="ECO:0007669"/>
    <property type="project" value="UniProtKB-KW"/>
</dbReference>
<feature type="binding site" evidence="4">
    <location>
        <position position="65"/>
    </location>
    <ligand>
        <name>a divalent metal cation</name>
        <dbReference type="ChEBI" id="CHEBI:60240"/>
        <label>1</label>
    </ligand>
</feature>
<dbReference type="InterPro" id="IPR002678">
    <property type="entry name" value="DUF34/NIF3"/>
</dbReference>
<dbReference type="EMBL" id="VRYZ01000001">
    <property type="protein sequence ID" value="TXS94910.1"/>
    <property type="molecule type" value="Genomic_DNA"/>
</dbReference>
<keyword evidence="3 4" id="KW-0479">Metal-binding</keyword>
<evidence type="ECO:0000256" key="1">
    <source>
        <dbReference type="ARBA" id="ARBA00006964"/>
    </source>
</evidence>
<dbReference type="SUPFAM" id="SSF102705">
    <property type="entry name" value="NIF3 (NGG1p interacting factor 3)-like"/>
    <property type="match status" value="1"/>
</dbReference>
<dbReference type="NCBIfam" id="TIGR00486">
    <property type="entry name" value="YbgI_SA1388"/>
    <property type="match status" value="1"/>
</dbReference>
<name>A0A5C9A598_9GAMM</name>
<dbReference type="OrthoDB" id="9800881at2"/>